<dbReference type="InterPro" id="IPR035985">
    <property type="entry name" value="Ubiquitin-activating_enz"/>
</dbReference>
<evidence type="ECO:0000313" key="3">
    <source>
        <dbReference type="EMBL" id="EFA78582.1"/>
    </source>
</evidence>
<keyword evidence="1" id="KW-1133">Transmembrane helix</keyword>
<sequence length="206" mass="22273">MDNKLFIAALGAGIGAAATYISTKVSSTKKRKSDFTSDVQFDNDTTMADDNDDNDVKPIDGHTSLLASADPFAKDKLNLSSMLEQEIFDEQMNRTMLYYGENGFKKLRESFVIVVGLGGVGGAAAHVLLRSGVKKIRLIDPDLVTISSLNRNVLAARKDVGRSKVETMKSYFNAICPEVEVEAIQTFFSAEVADTLLGGNPTIGIL</sequence>
<dbReference type="RefSeq" id="XP_020430706.1">
    <property type="nucleotide sequence ID" value="XM_020580031.1"/>
</dbReference>
<keyword evidence="4" id="KW-1185">Reference proteome</keyword>
<reference evidence="3 4" key="1">
    <citation type="journal article" date="2011" name="Genome Res.">
        <title>Phylogeny-wide analysis of social amoeba genomes highlights ancient origins for complex intercellular communication.</title>
        <authorList>
            <person name="Heidel A.J."/>
            <person name="Lawal H.M."/>
            <person name="Felder M."/>
            <person name="Schilde C."/>
            <person name="Helps N.R."/>
            <person name="Tunggal B."/>
            <person name="Rivero F."/>
            <person name="John U."/>
            <person name="Schleicher M."/>
            <person name="Eichinger L."/>
            <person name="Platzer M."/>
            <person name="Noegel A.A."/>
            <person name="Schaap P."/>
            <person name="Gloeckner G."/>
        </authorList>
    </citation>
    <scope>NUCLEOTIDE SEQUENCE [LARGE SCALE GENOMIC DNA]</scope>
    <source>
        <strain evidence="4">ATCC 26659 / Pp 5 / PN500</strain>
    </source>
</reference>
<keyword evidence="1" id="KW-0472">Membrane</keyword>
<feature type="transmembrane region" description="Helical" evidence="1">
    <location>
        <begin position="111"/>
        <end position="129"/>
    </location>
</feature>
<dbReference type="GeneID" id="31364709"/>
<protein>
    <submittedName>
        <fullName evidence="3">HesA/moeB/thiF family protein</fullName>
    </submittedName>
</protein>
<proteinExistence type="predicted"/>
<dbReference type="InParanoid" id="D3BL02"/>
<name>D3BL02_HETP5</name>
<dbReference type="InterPro" id="IPR000594">
    <property type="entry name" value="ThiF_NAD_FAD-bd"/>
</dbReference>
<dbReference type="GO" id="GO:0061504">
    <property type="term" value="P:cyclic threonylcarbamoyladenosine biosynthetic process"/>
    <property type="evidence" value="ECO:0007669"/>
    <property type="project" value="TreeGrafter"/>
</dbReference>
<dbReference type="GO" id="GO:0061503">
    <property type="term" value="F:tRNA threonylcarbamoyladenosine dehydratase"/>
    <property type="evidence" value="ECO:0007669"/>
    <property type="project" value="TreeGrafter"/>
</dbReference>
<dbReference type="AlphaFoldDB" id="D3BL02"/>
<evidence type="ECO:0000313" key="4">
    <source>
        <dbReference type="Proteomes" id="UP000001396"/>
    </source>
</evidence>
<dbReference type="InterPro" id="IPR045886">
    <property type="entry name" value="ThiF/MoeB/HesA"/>
</dbReference>
<feature type="domain" description="THIF-type NAD/FAD binding fold" evidence="2">
    <location>
        <begin position="94"/>
        <end position="197"/>
    </location>
</feature>
<dbReference type="GO" id="GO:0005741">
    <property type="term" value="C:mitochondrial outer membrane"/>
    <property type="evidence" value="ECO:0007669"/>
    <property type="project" value="TreeGrafter"/>
</dbReference>
<gene>
    <name evidence="3" type="ORF">PPL_09234</name>
</gene>
<comment type="caution">
    <text evidence="3">The sequence shown here is derived from an EMBL/GenBank/DDBJ whole genome shotgun (WGS) entry which is preliminary data.</text>
</comment>
<dbReference type="Proteomes" id="UP000001396">
    <property type="component" value="Unassembled WGS sequence"/>
</dbReference>
<keyword evidence="1" id="KW-0812">Transmembrane</keyword>
<dbReference type="Gene3D" id="3.40.50.720">
    <property type="entry name" value="NAD(P)-binding Rossmann-like Domain"/>
    <property type="match status" value="1"/>
</dbReference>
<evidence type="ECO:0000256" key="1">
    <source>
        <dbReference type="SAM" id="Phobius"/>
    </source>
</evidence>
<organism evidence="3 4">
    <name type="scientific">Heterostelium pallidum (strain ATCC 26659 / Pp 5 / PN500)</name>
    <name type="common">Cellular slime mold</name>
    <name type="synonym">Polysphondylium pallidum</name>
    <dbReference type="NCBI Taxonomy" id="670386"/>
    <lineage>
        <taxon>Eukaryota</taxon>
        <taxon>Amoebozoa</taxon>
        <taxon>Evosea</taxon>
        <taxon>Eumycetozoa</taxon>
        <taxon>Dictyostelia</taxon>
        <taxon>Acytosteliales</taxon>
        <taxon>Acytosteliaceae</taxon>
        <taxon>Heterostelium</taxon>
    </lineage>
</organism>
<dbReference type="STRING" id="670386.D3BL02"/>
<dbReference type="Pfam" id="PF00899">
    <property type="entry name" value="ThiF"/>
    <property type="match status" value="1"/>
</dbReference>
<accession>D3BL02</accession>
<dbReference type="GO" id="GO:0008641">
    <property type="term" value="F:ubiquitin-like modifier activating enzyme activity"/>
    <property type="evidence" value="ECO:0007669"/>
    <property type="project" value="InterPro"/>
</dbReference>
<dbReference type="SUPFAM" id="SSF69572">
    <property type="entry name" value="Activating enzymes of the ubiquitin-like proteins"/>
    <property type="match status" value="1"/>
</dbReference>
<dbReference type="EMBL" id="ADBJ01000038">
    <property type="protein sequence ID" value="EFA78582.1"/>
    <property type="molecule type" value="Genomic_DNA"/>
</dbReference>
<dbReference type="PANTHER" id="PTHR43267:SF2">
    <property type="entry name" value="TRNA THREONYLCARBAMOYLADENOSINE DEHYDRATASE 1-RELATED"/>
    <property type="match status" value="1"/>
</dbReference>
<evidence type="ECO:0000259" key="2">
    <source>
        <dbReference type="Pfam" id="PF00899"/>
    </source>
</evidence>
<dbReference type="PANTHER" id="PTHR43267">
    <property type="entry name" value="TRNA THREONYLCARBAMOYLADENOSINE DEHYDRATASE"/>
    <property type="match status" value="1"/>
</dbReference>